<dbReference type="InterPro" id="IPR019410">
    <property type="entry name" value="Methyltransf_16"/>
</dbReference>
<reference evidence="1 2" key="1">
    <citation type="submission" date="2017-06" db="EMBL/GenBank/DDBJ databases">
        <title>Ant-infecting Ophiocordyceps genomes reveal a high diversity of potential behavioral manipulation genes and a possible major role for enterotoxins.</title>
        <authorList>
            <person name="De Bekker C."/>
            <person name="Evans H.C."/>
            <person name="Brachmann A."/>
            <person name="Hughes D.P."/>
        </authorList>
    </citation>
    <scope>NUCLEOTIDE SEQUENCE [LARGE SCALE GENOMIC DNA]</scope>
    <source>
        <strain evidence="1 2">1348a</strain>
    </source>
</reference>
<dbReference type="GO" id="GO:0008757">
    <property type="term" value="F:S-adenosylmethionine-dependent methyltransferase activity"/>
    <property type="evidence" value="ECO:0007669"/>
    <property type="project" value="UniProtKB-ARBA"/>
</dbReference>
<protein>
    <recommendedName>
        <fullName evidence="3">Elongation factor methyltransferase 6</fullName>
    </recommendedName>
</protein>
<accession>A0A2C5YUR8</accession>
<evidence type="ECO:0000313" key="1">
    <source>
        <dbReference type="EMBL" id="PHH70764.1"/>
    </source>
</evidence>
<name>A0A2C5YUR8_9HYPO</name>
<keyword evidence="2" id="KW-1185">Reference proteome</keyword>
<dbReference type="Proteomes" id="UP000224854">
    <property type="component" value="Unassembled WGS sequence"/>
</dbReference>
<proteinExistence type="predicted"/>
<dbReference type="EMBL" id="NJEU01000759">
    <property type="protein sequence ID" value="PHH70764.1"/>
    <property type="molecule type" value="Genomic_DNA"/>
</dbReference>
<evidence type="ECO:0008006" key="3">
    <source>
        <dbReference type="Google" id="ProtNLM"/>
    </source>
</evidence>
<dbReference type="AlphaFoldDB" id="A0A2C5YUR8"/>
<comment type="caution">
    <text evidence="1">The sequence shown here is derived from an EMBL/GenBank/DDBJ whole genome shotgun (WGS) entry which is preliminary data.</text>
</comment>
<evidence type="ECO:0000313" key="2">
    <source>
        <dbReference type="Proteomes" id="UP000224854"/>
    </source>
</evidence>
<dbReference type="PANTHER" id="PTHR14614">
    <property type="entry name" value="HEPATOCELLULAR CARCINOMA-ASSOCIATED ANTIGEN"/>
    <property type="match status" value="1"/>
</dbReference>
<dbReference type="Pfam" id="PF10294">
    <property type="entry name" value="Methyltransf_16"/>
    <property type="match status" value="1"/>
</dbReference>
<dbReference type="GO" id="GO:0005829">
    <property type="term" value="C:cytosol"/>
    <property type="evidence" value="ECO:0007669"/>
    <property type="project" value="TreeGrafter"/>
</dbReference>
<dbReference type="PANTHER" id="PTHR14614:SF152">
    <property type="entry name" value="PROTEIN-LYSINE N-METHYLTRANSFERASE EFM6"/>
    <property type="match status" value="1"/>
</dbReference>
<dbReference type="InterPro" id="IPR029063">
    <property type="entry name" value="SAM-dependent_MTases_sf"/>
</dbReference>
<gene>
    <name evidence="1" type="ORF">CDD82_6932</name>
</gene>
<dbReference type="OrthoDB" id="407325at2759"/>
<sequence length="139" mass="15583">MVGLARHNIRINGLESRATALVVNWGEALPQAVIQQRPSIILAADCVYFEPAFPLLMQTLQDLLALNAEAVVYFCFKKRRRADLHFVKVAKKAFLVEELFDHDRPVFARQALHLFSLRSKASKAKNAAPATDTRVAVAR</sequence>
<dbReference type="SUPFAM" id="SSF53335">
    <property type="entry name" value="S-adenosyl-L-methionine-dependent methyltransferases"/>
    <property type="match status" value="1"/>
</dbReference>
<organism evidence="1 2">
    <name type="scientific">Ophiocordyceps australis</name>
    <dbReference type="NCBI Taxonomy" id="1399860"/>
    <lineage>
        <taxon>Eukaryota</taxon>
        <taxon>Fungi</taxon>
        <taxon>Dikarya</taxon>
        <taxon>Ascomycota</taxon>
        <taxon>Pezizomycotina</taxon>
        <taxon>Sordariomycetes</taxon>
        <taxon>Hypocreomycetidae</taxon>
        <taxon>Hypocreales</taxon>
        <taxon>Ophiocordycipitaceae</taxon>
        <taxon>Ophiocordyceps</taxon>
    </lineage>
</organism>
<dbReference type="Gene3D" id="3.40.50.150">
    <property type="entry name" value="Vaccinia Virus protein VP39"/>
    <property type="match status" value="1"/>
</dbReference>